<name>A0A2N6QDJ4_9BURK</name>
<organism evidence="1 2">
    <name type="scientific">Oligella urethralis</name>
    <dbReference type="NCBI Taxonomy" id="90245"/>
    <lineage>
        <taxon>Bacteria</taxon>
        <taxon>Pseudomonadati</taxon>
        <taxon>Pseudomonadota</taxon>
        <taxon>Betaproteobacteria</taxon>
        <taxon>Burkholderiales</taxon>
        <taxon>Alcaligenaceae</taxon>
        <taxon>Oligella</taxon>
    </lineage>
</organism>
<dbReference type="InterPro" id="IPR002491">
    <property type="entry name" value="ABC_transptr_periplasmic_BD"/>
</dbReference>
<protein>
    <submittedName>
        <fullName evidence="1">Hemin-binding periplasmic protein hmuT</fullName>
    </submittedName>
</protein>
<evidence type="ECO:0000313" key="2">
    <source>
        <dbReference type="Proteomes" id="UP000250242"/>
    </source>
</evidence>
<dbReference type="PROSITE" id="PS50983">
    <property type="entry name" value="FE_B12_PBP"/>
    <property type="match status" value="1"/>
</dbReference>
<dbReference type="EMBL" id="UATH01000001">
    <property type="protein sequence ID" value="SPY09315.1"/>
    <property type="molecule type" value="Genomic_DNA"/>
</dbReference>
<dbReference type="STRING" id="90245.GCA_001056285_02149"/>
<evidence type="ECO:0000313" key="1">
    <source>
        <dbReference type="EMBL" id="SPY09315.1"/>
    </source>
</evidence>
<dbReference type="Proteomes" id="UP000250242">
    <property type="component" value="Unassembled WGS sequence"/>
</dbReference>
<dbReference type="KEGG" id="our:CEQ07_01375"/>
<accession>A0A2N6QDJ4</accession>
<dbReference type="Pfam" id="PF01497">
    <property type="entry name" value="Peripla_BP_2"/>
    <property type="match status" value="1"/>
</dbReference>
<reference evidence="1 2" key="1">
    <citation type="submission" date="2018-06" db="EMBL/GenBank/DDBJ databases">
        <authorList>
            <consortium name="Pathogen Informatics"/>
            <person name="Doyle S."/>
        </authorList>
    </citation>
    <scope>NUCLEOTIDE SEQUENCE [LARGE SCALE GENOMIC DNA]</scope>
    <source>
        <strain evidence="1 2">NCTC11009</strain>
    </source>
</reference>
<gene>
    <name evidence="1" type="primary">hmuT</name>
    <name evidence="1" type="ORF">NCTC11009_02580</name>
</gene>
<dbReference type="Gene3D" id="3.40.50.1980">
    <property type="entry name" value="Nitrogenase molybdenum iron protein domain"/>
    <property type="match status" value="2"/>
</dbReference>
<dbReference type="PANTHER" id="PTHR30535:SF4">
    <property type="entry name" value="HEMIN-BINDING PERIPLASMIC PROTEIN HMUT"/>
    <property type="match status" value="1"/>
</dbReference>
<dbReference type="InterPro" id="IPR050902">
    <property type="entry name" value="ABC_Transporter_SBP"/>
</dbReference>
<sequence length="284" mass="30476">MNIKRLISILTLISAGLTAQAQERIVSATGNASEIIANLGLAESLVGVDTTSTEPAELMDSLPKVGYRRNLSAEGILSLNPDLLILAPDAGPPNVLEQLKVVNVPLLQIQDDKSINGLVNNIELIANTLGAQKQAKELIAMIRQEEKVIAKERMNYKRKPKIAILMDGTTGQLTGLGRETAGDSLVHIVGGENAFTEQFKGMKAVSRESLIADATDMIIISTFSEEKKVNELTLAKAHYPEIALSQAGKNDCIFRIDAVKALGFGPKLTEAALQIAQAVNRCLP</sequence>
<dbReference type="PANTHER" id="PTHR30535">
    <property type="entry name" value="VITAMIN B12-BINDING PROTEIN"/>
    <property type="match status" value="1"/>
</dbReference>
<dbReference type="SUPFAM" id="SSF53807">
    <property type="entry name" value="Helical backbone' metal receptor"/>
    <property type="match status" value="1"/>
</dbReference>
<proteinExistence type="predicted"/>
<dbReference type="RefSeq" id="WP_102705694.1">
    <property type="nucleotide sequence ID" value="NZ_CAMQFR010000033.1"/>
</dbReference>
<dbReference type="AlphaFoldDB" id="A0A2N6QDJ4"/>